<gene>
    <name evidence="2" type="ORF">ZHAS_00003870</name>
</gene>
<dbReference type="AlphaFoldDB" id="A0A084VFH5"/>
<dbReference type="Proteomes" id="UP000030765">
    <property type="component" value="Unassembled WGS sequence"/>
</dbReference>
<keyword evidence="4" id="KW-1185">Reference proteome</keyword>
<sequence>MKLVIAIAVLCLCSSLSEAGYTTSTEVVQKLNQTEKMYKHLQENIINIVAWVKLNTAAKTNAFYQTISDNKEASLKQSLQLEDAFSYQLNNEVLSPDSPCLGHLRAIMENNMFMAGVGYTNCVNTVEAGLKEELEVDESELFDLSLLDVFRDENIIADPVKIIAKLNEKASEIRGISESFVTEINAAADGYATRLSALEKSYNSCVLSNESVLKQAFESSKIQLTQICMGSIV</sequence>
<feature type="chain" id="PRO_5001783426" evidence="1">
    <location>
        <begin position="20"/>
        <end position="233"/>
    </location>
</feature>
<reference evidence="3" key="2">
    <citation type="submission" date="2020-05" db="UniProtKB">
        <authorList>
            <consortium name="EnsemblMetazoa"/>
        </authorList>
    </citation>
    <scope>IDENTIFICATION</scope>
</reference>
<dbReference type="VEuPathDB" id="VectorBase:ASIC003870"/>
<accession>A0A084VFH5</accession>
<keyword evidence="1" id="KW-0732">Signal</keyword>
<protein>
    <submittedName>
        <fullName evidence="2">AGAP008579-PA-like protein</fullName>
    </submittedName>
</protein>
<evidence type="ECO:0000313" key="4">
    <source>
        <dbReference type="Proteomes" id="UP000030765"/>
    </source>
</evidence>
<evidence type="ECO:0000256" key="1">
    <source>
        <dbReference type="SAM" id="SignalP"/>
    </source>
</evidence>
<dbReference type="VEuPathDB" id="VectorBase:ASIS018638"/>
<feature type="signal peptide" evidence="1">
    <location>
        <begin position="1"/>
        <end position="19"/>
    </location>
</feature>
<dbReference type="OrthoDB" id="7763513at2759"/>
<proteinExistence type="predicted"/>
<dbReference type="EnsemblMetazoa" id="ASIC003870-RA">
    <property type="protein sequence ID" value="ASIC003870-PA"/>
    <property type="gene ID" value="ASIC003870"/>
</dbReference>
<organism evidence="2">
    <name type="scientific">Anopheles sinensis</name>
    <name type="common">Mosquito</name>
    <dbReference type="NCBI Taxonomy" id="74873"/>
    <lineage>
        <taxon>Eukaryota</taxon>
        <taxon>Metazoa</taxon>
        <taxon>Ecdysozoa</taxon>
        <taxon>Arthropoda</taxon>
        <taxon>Hexapoda</taxon>
        <taxon>Insecta</taxon>
        <taxon>Pterygota</taxon>
        <taxon>Neoptera</taxon>
        <taxon>Endopterygota</taxon>
        <taxon>Diptera</taxon>
        <taxon>Nematocera</taxon>
        <taxon>Culicoidea</taxon>
        <taxon>Culicidae</taxon>
        <taxon>Anophelinae</taxon>
        <taxon>Anopheles</taxon>
    </lineage>
</organism>
<evidence type="ECO:0000313" key="2">
    <source>
        <dbReference type="EMBL" id="KFB36719.1"/>
    </source>
</evidence>
<name>A0A084VFH5_ANOSI</name>
<dbReference type="EMBL" id="KE524787">
    <property type="protein sequence ID" value="KFB36719.1"/>
    <property type="molecule type" value="Genomic_DNA"/>
</dbReference>
<reference evidence="2 4" key="1">
    <citation type="journal article" date="2014" name="BMC Genomics">
        <title>Genome sequence of Anopheles sinensis provides insight into genetics basis of mosquito competence for malaria parasites.</title>
        <authorList>
            <person name="Zhou D."/>
            <person name="Zhang D."/>
            <person name="Ding G."/>
            <person name="Shi L."/>
            <person name="Hou Q."/>
            <person name="Ye Y."/>
            <person name="Xu Y."/>
            <person name="Zhou H."/>
            <person name="Xiong C."/>
            <person name="Li S."/>
            <person name="Yu J."/>
            <person name="Hong S."/>
            <person name="Yu X."/>
            <person name="Zou P."/>
            <person name="Chen C."/>
            <person name="Chang X."/>
            <person name="Wang W."/>
            <person name="Lv Y."/>
            <person name="Sun Y."/>
            <person name="Ma L."/>
            <person name="Shen B."/>
            <person name="Zhu C."/>
        </authorList>
    </citation>
    <scope>NUCLEOTIDE SEQUENCE [LARGE SCALE GENOMIC DNA]</scope>
</reference>
<evidence type="ECO:0000313" key="3">
    <source>
        <dbReference type="EnsemblMetazoa" id="ASIC003870-PA"/>
    </source>
</evidence>
<dbReference type="EMBL" id="ATLV01012391">
    <property type="status" value="NOT_ANNOTATED_CDS"/>
    <property type="molecule type" value="Genomic_DNA"/>
</dbReference>